<evidence type="ECO:0000313" key="1">
    <source>
        <dbReference type="EMBL" id="WXA91274.1"/>
    </source>
</evidence>
<protein>
    <submittedName>
        <fullName evidence="1">Uncharacterized protein</fullName>
    </submittedName>
</protein>
<evidence type="ECO:0000313" key="2">
    <source>
        <dbReference type="Proteomes" id="UP001379533"/>
    </source>
</evidence>
<keyword evidence="2" id="KW-1185">Reference proteome</keyword>
<organism evidence="1 2">
    <name type="scientific">Pendulispora brunnea</name>
    <dbReference type="NCBI Taxonomy" id="2905690"/>
    <lineage>
        <taxon>Bacteria</taxon>
        <taxon>Pseudomonadati</taxon>
        <taxon>Myxococcota</taxon>
        <taxon>Myxococcia</taxon>
        <taxon>Myxococcales</taxon>
        <taxon>Sorangiineae</taxon>
        <taxon>Pendulisporaceae</taxon>
        <taxon>Pendulispora</taxon>
    </lineage>
</organism>
<name>A0ABZ2JXS1_9BACT</name>
<dbReference type="EMBL" id="CP089982">
    <property type="protein sequence ID" value="WXA91274.1"/>
    <property type="molecule type" value="Genomic_DNA"/>
</dbReference>
<sequence>MNRIAIEPGLTEAFHAHPGTLSQLLRSLRAKLAQLGTRNYPPDLYMSLGPIGRGRRAQGAGFKHLH</sequence>
<reference evidence="1 2" key="1">
    <citation type="submission" date="2021-12" db="EMBL/GenBank/DDBJ databases">
        <title>Discovery of the Pendulisporaceae a myxobacterial family with distinct sporulation behavior and unique specialized metabolism.</title>
        <authorList>
            <person name="Garcia R."/>
            <person name="Popoff A."/>
            <person name="Bader C.D."/>
            <person name="Loehr J."/>
            <person name="Walesch S."/>
            <person name="Walt C."/>
            <person name="Boldt J."/>
            <person name="Bunk B."/>
            <person name="Haeckl F.J.F.P.J."/>
            <person name="Gunesch A.P."/>
            <person name="Birkelbach J."/>
            <person name="Nuebel U."/>
            <person name="Pietschmann T."/>
            <person name="Bach T."/>
            <person name="Mueller R."/>
        </authorList>
    </citation>
    <scope>NUCLEOTIDE SEQUENCE [LARGE SCALE GENOMIC DNA]</scope>
    <source>
        <strain evidence="1 2">MSr12523</strain>
    </source>
</reference>
<dbReference type="Proteomes" id="UP001379533">
    <property type="component" value="Chromosome"/>
</dbReference>
<dbReference type="RefSeq" id="WP_394841893.1">
    <property type="nucleotide sequence ID" value="NZ_CP089982.1"/>
</dbReference>
<proteinExistence type="predicted"/>
<accession>A0ABZ2JXS1</accession>
<gene>
    <name evidence="1" type="ORF">LZC95_33060</name>
</gene>